<comment type="similarity">
    <text evidence="1">Belongs to the 'phage' integrase family.</text>
</comment>
<name>A0AB35W8C6_9ENTR</name>
<protein>
    <recommendedName>
        <fullName evidence="6">Integrase</fullName>
    </recommendedName>
</protein>
<dbReference type="Proteomes" id="UP001175817">
    <property type="component" value="Unassembled WGS sequence"/>
</dbReference>
<evidence type="ECO:0008006" key="6">
    <source>
        <dbReference type="Google" id="ProtNLM"/>
    </source>
</evidence>
<dbReference type="GO" id="GO:0003677">
    <property type="term" value="F:DNA binding"/>
    <property type="evidence" value="ECO:0007669"/>
    <property type="project" value="InterPro"/>
</dbReference>
<dbReference type="EMBL" id="JARTTH020000001">
    <property type="protein sequence ID" value="MEC6050323.1"/>
    <property type="molecule type" value="Genomic_DNA"/>
</dbReference>
<dbReference type="PANTHER" id="PTHR30629">
    <property type="entry name" value="PROPHAGE INTEGRASE"/>
    <property type="match status" value="1"/>
</dbReference>
<evidence type="ECO:0000313" key="5">
    <source>
        <dbReference type="Proteomes" id="UP001175817"/>
    </source>
</evidence>
<dbReference type="SUPFAM" id="SSF56349">
    <property type="entry name" value="DNA breaking-rejoining enzymes"/>
    <property type="match status" value="1"/>
</dbReference>
<keyword evidence="3" id="KW-0233">DNA recombination</keyword>
<dbReference type="GO" id="GO:0006310">
    <property type="term" value="P:DNA recombination"/>
    <property type="evidence" value="ECO:0007669"/>
    <property type="project" value="UniProtKB-KW"/>
</dbReference>
<reference evidence="4" key="2">
    <citation type="submission" date="2024-01" db="EMBL/GenBank/DDBJ databases">
        <authorList>
            <person name="Macesic N."/>
        </authorList>
    </citation>
    <scope>NUCLEOTIDE SEQUENCE</scope>
    <source>
        <strain evidence="4">CPO078</strain>
    </source>
</reference>
<gene>
    <name evidence="4" type="ORF">QAB24_007340</name>
</gene>
<dbReference type="Gene3D" id="1.10.443.10">
    <property type="entry name" value="Intergrase catalytic core"/>
    <property type="match status" value="1"/>
</dbReference>
<evidence type="ECO:0000313" key="4">
    <source>
        <dbReference type="EMBL" id="MEC6050323.1"/>
    </source>
</evidence>
<accession>A0AB35W8C6</accession>
<dbReference type="InterPro" id="IPR011010">
    <property type="entry name" value="DNA_brk_join_enz"/>
</dbReference>
<evidence type="ECO:0000256" key="3">
    <source>
        <dbReference type="ARBA" id="ARBA00023172"/>
    </source>
</evidence>
<proteinExistence type="inferred from homology"/>
<dbReference type="RefSeq" id="WP_143444465.1">
    <property type="nucleotide sequence ID" value="NZ_CABGLD010000001.1"/>
</dbReference>
<keyword evidence="2" id="KW-0229">DNA integration</keyword>
<evidence type="ECO:0000256" key="2">
    <source>
        <dbReference type="ARBA" id="ARBA00022908"/>
    </source>
</evidence>
<dbReference type="AlphaFoldDB" id="A0AB35W8C6"/>
<evidence type="ECO:0000256" key="1">
    <source>
        <dbReference type="ARBA" id="ARBA00008857"/>
    </source>
</evidence>
<organism evidence="4 5">
    <name type="scientific">Klebsiella michiganensis</name>
    <dbReference type="NCBI Taxonomy" id="1134687"/>
    <lineage>
        <taxon>Bacteria</taxon>
        <taxon>Pseudomonadati</taxon>
        <taxon>Pseudomonadota</taxon>
        <taxon>Gammaproteobacteria</taxon>
        <taxon>Enterobacterales</taxon>
        <taxon>Enterobacteriaceae</taxon>
        <taxon>Klebsiella/Raoultella group</taxon>
        <taxon>Klebsiella</taxon>
    </lineage>
</organism>
<dbReference type="InterPro" id="IPR050808">
    <property type="entry name" value="Phage_Integrase"/>
</dbReference>
<sequence>MLTRLNNEKDILPPDVHSLIELGFYTCGQRPFELCHLQKSRYLPEQNKITLAKEFSKTGIETVIYISNKAREILDEQAARYPESDFYFPNVNYEEQLKIYKKKIKESPVISVEKPTIGLNSDAWKKHMNDFTKKHFDKSFTMRDIRRTFKTLAGMLHFTENERDIVNQHVNKTISKKHYDKYDYFIEKRETTEKWVKALNLLLSIEGLKEIEMIVENQNSL</sequence>
<reference evidence="4" key="1">
    <citation type="journal article" date="2023" name="Nat. Commun.">
        <title>Genomic dissection of endemic carbapenem resistance reveals metallo-beta-lactamase dissemination through clonal, plasmid and integron transfer.</title>
        <authorList>
            <person name="Macesic N."/>
            <person name="Hawkey J."/>
            <person name="Vezina B."/>
            <person name="Wisniewski J.A."/>
            <person name="Cottingham H."/>
            <person name="Blakeway L.V."/>
            <person name="Harshegyi T."/>
            <person name="Pragastis K."/>
            <person name="Badoordeen G.Z."/>
            <person name="Dennison A."/>
            <person name="Spelman D.W."/>
            <person name="Jenney A.W.J."/>
            <person name="Peleg A.Y."/>
        </authorList>
    </citation>
    <scope>NUCLEOTIDE SEQUENCE</scope>
    <source>
        <strain evidence="4">CPO078</strain>
    </source>
</reference>
<dbReference type="GO" id="GO:0015074">
    <property type="term" value="P:DNA integration"/>
    <property type="evidence" value="ECO:0007669"/>
    <property type="project" value="UniProtKB-KW"/>
</dbReference>
<comment type="caution">
    <text evidence="4">The sequence shown here is derived from an EMBL/GenBank/DDBJ whole genome shotgun (WGS) entry which is preliminary data.</text>
</comment>
<dbReference type="InterPro" id="IPR013762">
    <property type="entry name" value="Integrase-like_cat_sf"/>
</dbReference>
<dbReference type="PANTHER" id="PTHR30629:SF2">
    <property type="entry name" value="PROPHAGE INTEGRASE INTS-RELATED"/>
    <property type="match status" value="1"/>
</dbReference>